<name>A0A251YEC8_9MICO</name>
<dbReference type="PANTHER" id="PTHR31891">
    <property type="entry name" value="FORMAMIDASE C869.04-RELATED"/>
    <property type="match status" value="1"/>
</dbReference>
<dbReference type="InterPro" id="IPR004304">
    <property type="entry name" value="FmdA_AmdA"/>
</dbReference>
<evidence type="ECO:0000313" key="2">
    <source>
        <dbReference type="Proteomes" id="UP000194837"/>
    </source>
</evidence>
<reference evidence="1 2" key="1">
    <citation type="submission" date="2016-08" db="EMBL/GenBank/DDBJ databases">
        <title>Genome sequence of Clavibacter michiganensis spp strain CFBP7494.</title>
        <authorList>
            <person name="Thapa S.P."/>
            <person name="Coaker G."/>
            <person name="Jacques M.-A."/>
        </authorList>
    </citation>
    <scope>NUCLEOTIDE SEQUENCE [LARGE SCALE GENOMIC DNA]</scope>
    <source>
        <strain evidence="1">CFBP7494</strain>
    </source>
</reference>
<dbReference type="RefSeq" id="WP_086520080.1">
    <property type="nucleotide sequence ID" value="NZ_MDJW01000002.1"/>
</dbReference>
<dbReference type="Gene3D" id="2.60.120.580">
    <property type="entry name" value="Acetamidase/Formamidase-like domains"/>
    <property type="match status" value="2"/>
</dbReference>
<dbReference type="Gene3D" id="3.10.28.20">
    <property type="entry name" value="Acetamidase/Formamidase-like domains"/>
    <property type="match status" value="1"/>
</dbReference>
<dbReference type="EMBL" id="MDJW01000002">
    <property type="protein sequence ID" value="OUE22605.1"/>
    <property type="molecule type" value="Genomic_DNA"/>
</dbReference>
<gene>
    <name evidence="1" type="primary">amdA</name>
    <name evidence="1" type="ORF">BFL34_00130</name>
</gene>
<accession>A0A251YEC8</accession>
<dbReference type="PANTHER" id="PTHR31891:SF1">
    <property type="entry name" value="FORMAMIDASE C869.04-RELATED"/>
    <property type="match status" value="1"/>
</dbReference>
<dbReference type="SUPFAM" id="SSF141130">
    <property type="entry name" value="Acetamidase/Formamidase-like"/>
    <property type="match status" value="1"/>
</dbReference>
<dbReference type="Proteomes" id="UP000194837">
    <property type="component" value="Unassembled WGS sequence"/>
</dbReference>
<sequence length="373" mass="39223">MSDAVLQSGTGPVLGRHHLPSRADEIRWGWLPTAESRPVLTVASGETVTIDTVSHEGILDDQGRDPVAYLAQFGVGRDRVLDDAVDIAASGIPNTEADGPHVVTGPVGVRGARPGDVLRVDVLDLAPRVPYGFISNRHGFGALAGEMPADPHSLATRDVDTIITGGSVSHFAWVEERAGSSVGVIHAGGTRTLAFPLAPFLGLMAVATPGSDAHHSVPPGRFGGNIDVKHAIAGSTLYLPVLADEALFSTGDPHFAQGNGEVALTAFEAPLRATLRLTTLSGAEARRATGGLAEPVLENETHWIPTGMDVDLDVAMRNAVRNAVDFLEARFDLARSVALAYLSAAGDFEVSQVVDQVKGVHCMIRKADFAAWH</sequence>
<dbReference type="Pfam" id="PF03069">
    <property type="entry name" value="FmdA_AmdA"/>
    <property type="match status" value="2"/>
</dbReference>
<proteinExistence type="predicted"/>
<organism evidence="1 2">
    <name type="scientific">Clavibacter michiganensis</name>
    <dbReference type="NCBI Taxonomy" id="28447"/>
    <lineage>
        <taxon>Bacteria</taxon>
        <taxon>Bacillati</taxon>
        <taxon>Actinomycetota</taxon>
        <taxon>Actinomycetes</taxon>
        <taxon>Micrococcales</taxon>
        <taxon>Microbacteriaceae</taxon>
        <taxon>Clavibacter</taxon>
    </lineage>
</organism>
<comment type="caution">
    <text evidence="1">The sequence shown here is derived from an EMBL/GenBank/DDBJ whole genome shotgun (WGS) entry which is preliminary data.</text>
</comment>
<evidence type="ECO:0000313" key="1">
    <source>
        <dbReference type="EMBL" id="OUE22605.1"/>
    </source>
</evidence>
<dbReference type="GO" id="GO:0016811">
    <property type="term" value="F:hydrolase activity, acting on carbon-nitrogen (but not peptide) bonds, in linear amides"/>
    <property type="evidence" value="ECO:0007669"/>
    <property type="project" value="InterPro"/>
</dbReference>
<protein>
    <submittedName>
        <fullName evidence="1">Acetamidase</fullName>
    </submittedName>
</protein>
<dbReference type="AlphaFoldDB" id="A0A251YEC8"/>